<dbReference type="GO" id="GO:0043022">
    <property type="term" value="F:ribosome binding"/>
    <property type="evidence" value="ECO:0007669"/>
    <property type="project" value="InterPro"/>
</dbReference>
<dbReference type="SUPFAM" id="SSF50346">
    <property type="entry name" value="PRC-barrel domain"/>
    <property type="match status" value="1"/>
</dbReference>
<protein>
    <recommendedName>
        <fullName evidence="5">Ribosome maturation factor RimM</fullName>
    </recommendedName>
</protein>
<keyword evidence="9" id="KW-1185">Reference proteome</keyword>
<dbReference type="RefSeq" id="WP_146294410.1">
    <property type="nucleotide sequence ID" value="NZ_CP042326.1"/>
</dbReference>
<dbReference type="Gene3D" id="2.30.30.240">
    <property type="entry name" value="PRC-barrel domain"/>
    <property type="match status" value="1"/>
</dbReference>
<dbReference type="InterPro" id="IPR002676">
    <property type="entry name" value="RimM_N"/>
</dbReference>
<comment type="subunit">
    <text evidence="5">Binds ribosomal protein uS19.</text>
</comment>
<evidence type="ECO:0000256" key="1">
    <source>
        <dbReference type="ARBA" id="ARBA00022490"/>
    </source>
</evidence>
<comment type="domain">
    <text evidence="5">The PRC barrel domain binds ribosomal protein uS19.</text>
</comment>
<dbReference type="PANTHER" id="PTHR33692">
    <property type="entry name" value="RIBOSOME MATURATION FACTOR RIMM"/>
    <property type="match status" value="1"/>
</dbReference>
<proteinExistence type="inferred from homology"/>
<keyword evidence="4 5" id="KW-0143">Chaperone</keyword>
<dbReference type="InterPro" id="IPR056792">
    <property type="entry name" value="PRC_RimM"/>
</dbReference>
<dbReference type="PANTHER" id="PTHR33692:SF1">
    <property type="entry name" value="RIBOSOME MATURATION FACTOR RIMM"/>
    <property type="match status" value="1"/>
</dbReference>
<dbReference type="InterPro" id="IPR011033">
    <property type="entry name" value="PRC_barrel-like_sf"/>
</dbReference>
<evidence type="ECO:0000256" key="4">
    <source>
        <dbReference type="ARBA" id="ARBA00023186"/>
    </source>
</evidence>
<dbReference type="GO" id="GO:0005840">
    <property type="term" value="C:ribosome"/>
    <property type="evidence" value="ECO:0007669"/>
    <property type="project" value="InterPro"/>
</dbReference>
<reference evidence="8" key="1">
    <citation type="submission" date="2019-08" db="EMBL/GenBank/DDBJ databases">
        <title>Carotenoids and Carotenoid Binding Proteins in the Halophilic Cyanobacterium Euhalothece sp. ZM00.</title>
        <authorList>
            <person name="Cho S.M."/>
            <person name="Song J.Y."/>
            <person name="Park Y.-I."/>
        </authorList>
    </citation>
    <scope>NUCLEOTIDE SEQUENCE [LARGE SCALE GENOMIC DNA]</scope>
    <source>
        <strain evidence="8">Z-M001</strain>
    </source>
</reference>
<dbReference type="InterPro" id="IPR009000">
    <property type="entry name" value="Transl_B-barrel_sf"/>
</dbReference>
<evidence type="ECO:0000313" key="8">
    <source>
        <dbReference type="EMBL" id="QDZ38799.1"/>
    </source>
</evidence>
<keyword evidence="3 5" id="KW-0698">rRNA processing</keyword>
<keyword evidence="1 5" id="KW-0963">Cytoplasm</keyword>
<gene>
    <name evidence="5 8" type="primary">rimM</name>
    <name evidence="8" type="ORF">FRE64_01890</name>
</gene>
<organism evidence="8 9">
    <name type="scientific">Euhalothece natronophila Z-M001</name>
    <dbReference type="NCBI Taxonomy" id="522448"/>
    <lineage>
        <taxon>Bacteria</taxon>
        <taxon>Bacillati</taxon>
        <taxon>Cyanobacteriota</taxon>
        <taxon>Cyanophyceae</taxon>
        <taxon>Oscillatoriophycideae</taxon>
        <taxon>Chroococcales</taxon>
        <taxon>Halothecacae</taxon>
        <taxon>Halothece cluster</taxon>
        <taxon>Euhalothece</taxon>
    </lineage>
</organism>
<dbReference type="NCBIfam" id="TIGR02273">
    <property type="entry name" value="16S_RimM"/>
    <property type="match status" value="1"/>
</dbReference>
<comment type="subcellular location">
    <subcellularLocation>
        <location evidence="5">Cytoplasm</location>
    </subcellularLocation>
</comment>
<evidence type="ECO:0000256" key="5">
    <source>
        <dbReference type="HAMAP-Rule" id="MF_00014"/>
    </source>
</evidence>
<dbReference type="KEGG" id="enn:FRE64_01890"/>
<dbReference type="GO" id="GO:0006364">
    <property type="term" value="P:rRNA processing"/>
    <property type="evidence" value="ECO:0007669"/>
    <property type="project" value="UniProtKB-UniRule"/>
</dbReference>
<feature type="domain" description="RimM N-terminal" evidence="6">
    <location>
        <begin position="8"/>
        <end position="92"/>
    </location>
</feature>
<dbReference type="AlphaFoldDB" id="A0A5B8NL00"/>
<dbReference type="EMBL" id="CP042326">
    <property type="protein sequence ID" value="QDZ38799.1"/>
    <property type="molecule type" value="Genomic_DNA"/>
</dbReference>
<dbReference type="GO" id="GO:0005737">
    <property type="term" value="C:cytoplasm"/>
    <property type="evidence" value="ECO:0007669"/>
    <property type="project" value="UniProtKB-SubCell"/>
</dbReference>
<dbReference type="GO" id="GO:0042274">
    <property type="term" value="P:ribosomal small subunit biogenesis"/>
    <property type="evidence" value="ECO:0007669"/>
    <property type="project" value="UniProtKB-UniRule"/>
</dbReference>
<evidence type="ECO:0000256" key="2">
    <source>
        <dbReference type="ARBA" id="ARBA00022517"/>
    </source>
</evidence>
<feature type="domain" description="Ribosome maturation factor RimM PRC barrel" evidence="7">
    <location>
        <begin position="105"/>
        <end position="180"/>
    </location>
</feature>
<evidence type="ECO:0000256" key="3">
    <source>
        <dbReference type="ARBA" id="ARBA00022552"/>
    </source>
</evidence>
<dbReference type="OrthoDB" id="9810331at2"/>
<evidence type="ECO:0000259" key="6">
    <source>
        <dbReference type="Pfam" id="PF01782"/>
    </source>
</evidence>
<dbReference type="InterPro" id="IPR011961">
    <property type="entry name" value="RimM"/>
</dbReference>
<dbReference type="InterPro" id="IPR036976">
    <property type="entry name" value="RimM_N_sf"/>
</dbReference>
<comment type="function">
    <text evidence="5">An accessory protein needed during the final step in the assembly of 30S ribosomal subunit, possibly for assembly of the head region. Essential for efficient processing of 16S rRNA. May be needed both before and after RbfA during the maturation of 16S rRNA. It has affinity for free ribosomal 30S subunits but not for 70S ribosomes.</text>
</comment>
<keyword evidence="2 5" id="KW-0690">Ribosome biogenesis</keyword>
<evidence type="ECO:0000259" key="7">
    <source>
        <dbReference type="Pfam" id="PF24986"/>
    </source>
</evidence>
<dbReference type="SUPFAM" id="SSF50447">
    <property type="entry name" value="Translation proteins"/>
    <property type="match status" value="1"/>
</dbReference>
<dbReference type="Gene3D" id="2.40.30.60">
    <property type="entry name" value="RimM"/>
    <property type="match status" value="1"/>
</dbReference>
<evidence type="ECO:0000313" key="9">
    <source>
        <dbReference type="Proteomes" id="UP000318453"/>
    </source>
</evidence>
<dbReference type="HAMAP" id="MF_00014">
    <property type="entry name" value="Ribosome_mat_RimM"/>
    <property type="match status" value="1"/>
</dbReference>
<dbReference type="Pfam" id="PF01782">
    <property type="entry name" value="RimM"/>
    <property type="match status" value="1"/>
</dbReference>
<dbReference type="Proteomes" id="UP000318453">
    <property type="component" value="Chromosome"/>
</dbReference>
<dbReference type="Pfam" id="PF24986">
    <property type="entry name" value="PRC_RimM"/>
    <property type="match status" value="1"/>
</dbReference>
<sequence length="185" mass="21020">MTEELIEIGTIISPHGIKGEVKVYPDSDFPERFETPGKRWLKRPNVEELELVTLKKGYYLPGKQRYVLTLKEVRDRNQAEALKKSKLFAQKRDRPQLAENEYHVADLIDLKVIDQETGKFLGTVVDLYSAGNDLLVVRLDEPFSEASSSSKQVLIPFVKEIVPVVDFKQKELKVSLPPGLLDLNG</sequence>
<name>A0A5B8NL00_9CHRO</name>
<accession>A0A5B8NL00</accession>
<comment type="similarity">
    <text evidence="5">Belongs to the RimM family.</text>
</comment>